<keyword evidence="3" id="KW-1185">Reference proteome</keyword>
<proteinExistence type="predicted"/>
<evidence type="ECO:0000313" key="3">
    <source>
        <dbReference type="Proteomes" id="UP000215027"/>
    </source>
</evidence>
<name>A0A160T3X8_9CHLR</name>
<dbReference type="KEGG" id="pbf:CFX0092_A1487"/>
<dbReference type="EMBL" id="LN890655">
    <property type="protein sequence ID" value="CUS03365.2"/>
    <property type="molecule type" value="Genomic_DNA"/>
</dbReference>
<dbReference type="Proteomes" id="UP000215027">
    <property type="component" value="Chromosome I"/>
</dbReference>
<organism evidence="2 3">
    <name type="scientific">Candidatus Promineifilum breve</name>
    <dbReference type="NCBI Taxonomy" id="1806508"/>
    <lineage>
        <taxon>Bacteria</taxon>
        <taxon>Bacillati</taxon>
        <taxon>Chloroflexota</taxon>
        <taxon>Ardenticatenia</taxon>
        <taxon>Candidatus Promineifilales</taxon>
        <taxon>Candidatus Promineifilaceae</taxon>
        <taxon>Candidatus Promineifilum</taxon>
    </lineage>
</organism>
<feature type="signal peptide" evidence="1">
    <location>
        <begin position="1"/>
        <end position="25"/>
    </location>
</feature>
<protein>
    <submittedName>
        <fullName evidence="2">Uncharacterized protein</fullName>
    </submittedName>
</protein>
<evidence type="ECO:0000313" key="2">
    <source>
        <dbReference type="EMBL" id="CUS03365.2"/>
    </source>
</evidence>
<dbReference type="RefSeq" id="WP_157912966.1">
    <property type="nucleotide sequence ID" value="NZ_LN890655.1"/>
</dbReference>
<dbReference type="AlphaFoldDB" id="A0A160T3X8"/>
<sequence length="255" mass="28312">MTRSKWIVVVVVLLLLAMVPVLAMAQGRDGVVTAKFTRGQPFQAPVSNVPKGAAPAVGPKAVLPRTPAQKLGLAPAAVTFRVREGFEYSWPNDGWETYDLGFEPSSDICWDDENWIAYKGNWSAWAAGGCADGLDPNFDYYVDNMESIATLGPFNTELADHGRLNFRYWNNSEEGWDFFLWCASVDNIDFYCNGHTGSTNDRWRVGRLDLANVPGYGSMLGYSDVWIGFAFFSDSIISFGYDGPFIDQVALKVRN</sequence>
<evidence type="ECO:0000256" key="1">
    <source>
        <dbReference type="SAM" id="SignalP"/>
    </source>
</evidence>
<reference evidence="2" key="1">
    <citation type="submission" date="2016-01" db="EMBL/GenBank/DDBJ databases">
        <authorList>
            <person name="Mcilroy J.S."/>
            <person name="Karst M S."/>
            <person name="Albertsen M."/>
        </authorList>
    </citation>
    <scope>NUCLEOTIDE SEQUENCE</scope>
    <source>
        <strain evidence="2">Cfx-K</strain>
    </source>
</reference>
<accession>A0A160T3X8</accession>
<keyword evidence="1" id="KW-0732">Signal</keyword>
<gene>
    <name evidence="2" type="ORF">CFX0092_A1487</name>
</gene>
<feature type="chain" id="PRO_5008240571" evidence="1">
    <location>
        <begin position="26"/>
        <end position="255"/>
    </location>
</feature>